<reference evidence="3" key="2">
    <citation type="submission" date="2025-08" db="UniProtKB">
        <authorList>
            <consortium name="Ensembl"/>
        </authorList>
    </citation>
    <scope>IDENTIFICATION</scope>
    <source>
        <strain evidence="3">broiler</strain>
    </source>
</reference>
<protein>
    <submittedName>
        <fullName evidence="3">Ubiquitin conjugating enzyme E2 L6</fullName>
    </submittedName>
</protein>
<dbReference type="AlphaFoldDB" id="A0A8V1A5S3"/>
<reference evidence="3" key="3">
    <citation type="submission" date="2025-09" db="UniProtKB">
        <authorList>
            <consortium name="Ensembl"/>
        </authorList>
    </citation>
    <scope>IDENTIFICATION</scope>
    <source>
        <strain evidence="3">broiler</strain>
    </source>
</reference>
<dbReference type="SUPFAM" id="SSF54495">
    <property type="entry name" value="UBC-like"/>
    <property type="match status" value="1"/>
</dbReference>
<dbReference type="InterPro" id="IPR016135">
    <property type="entry name" value="UBQ-conjugating_enzyme/RWD"/>
</dbReference>
<dbReference type="Ensembl" id="ENSGALT00010064055.1">
    <property type="protein sequence ID" value="ENSGALP00010039423.1"/>
    <property type="gene ID" value="ENSGALG00010026316.1"/>
</dbReference>
<evidence type="ECO:0000313" key="3">
    <source>
        <dbReference type="Ensembl" id="ENSGALP00010039423.1"/>
    </source>
</evidence>
<proteinExistence type="evidence at protein level"/>
<gene>
    <name evidence="3" type="primary">UBE2L6</name>
</gene>
<reference evidence="3" key="1">
    <citation type="submission" date="2020-11" db="EMBL/GenBank/DDBJ databases">
        <title>Gallus gallus (Chicken) genome, bGalGal1, GRCg7b, maternal haplotype autosomes + Z &amp; W.</title>
        <authorList>
            <person name="Warren W."/>
            <person name="Formenti G."/>
            <person name="Fedrigo O."/>
            <person name="Haase B."/>
            <person name="Mountcastle J."/>
            <person name="Balacco J."/>
            <person name="Tracey A."/>
            <person name="Schneider V."/>
            <person name="Okimoto R."/>
            <person name="Cheng H."/>
            <person name="Hawken R."/>
            <person name="Howe K."/>
            <person name="Jarvis E.D."/>
        </authorList>
    </citation>
    <scope>NUCLEOTIDE SEQUENCE [LARGE SCALE GENOMIC DNA]</scope>
    <source>
        <strain evidence="3">Broiler</strain>
    </source>
</reference>
<evidence type="ECO:0000259" key="2">
    <source>
        <dbReference type="PROSITE" id="PS50127"/>
    </source>
</evidence>
<dbReference type="Pfam" id="PF00179">
    <property type="entry name" value="UQ_con"/>
    <property type="match status" value="1"/>
</dbReference>
<dbReference type="PANTHER" id="PTHR24067">
    <property type="entry name" value="UBIQUITIN-CONJUGATING ENZYME E2"/>
    <property type="match status" value="1"/>
</dbReference>
<keyword evidence="4" id="KW-1185">Reference proteome</keyword>
<feature type="region of interest" description="Disordered" evidence="1">
    <location>
        <begin position="114"/>
        <end position="192"/>
    </location>
</feature>
<keyword evidence="5" id="KW-1267">Proteomics identification</keyword>
<dbReference type="InterPro" id="IPR000608">
    <property type="entry name" value="UBC"/>
</dbReference>
<evidence type="ECO:0000313" key="4">
    <source>
        <dbReference type="Proteomes" id="UP000000539"/>
    </source>
</evidence>
<dbReference type="PROSITE" id="PS50127">
    <property type="entry name" value="UBC_2"/>
    <property type="match status" value="1"/>
</dbReference>
<dbReference type="Proteomes" id="UP000000539">
    <property type="component" value="Chromosome 5"/>
</dbReference>
<feature type="compositionally biased region" description="Low complexity" evidence="1">
    <location>
        <begin position="117"/>
        <end position="145"/>
    </location>
</feature>
<dbReference type="Gene3D" id="3.10.110.10">
    <property type="entry name" value="Ubiquitin Conjugating Enzyme"/>
    <property type="match status" value="1"/>
</dbReference>
<evidence type="ECO:0007829" key="5">
    <source>
        <dbReference type="PeptideAtlas" id="A0A8V1A5S3"/>
    </source>
</evidence>
<feature type="compositionally biased region" description="Basic residues" evidence="1">
    <location>
        <begin position="165"/>
        <end position="175"/>
    </location>
</feature>
<dbReference type="OrthoDB" id="9973183at2759"/>
<feature type="domain" description="UBC core" evidence="2">
    <location>
        <begin position="1"/>
        <end position="153"/>
    </location>
</feature>
<dbReference type="GeneTree" id="ENSGT00940000165322"/>
<dbReference type="InterPro" id="IPR050113">
    <property type="entry name" value="Ub_conjugating_enzyme"/>
</dbReference>
<name>A0A8V1A5S3_CHICK</name>
<dbReference type="SMART" id="SM00212">
    <property type="entry name" value="UBCc"/>
    <property type="match status" value="1"/>
</dbReference>
<accession>A0A8V1A5S3</accession>
<sequence length="192" mass="20526">MSRRLAMELEEVRRWGGVRDLQLVDRDVLRWRGLLLPNNPPYNAGAFRFELVFSPHYPLVPPRVTLLTGIHHPGVGPDGTVCQPIASPESWEPLTRITHGRCWGPGVGDMASALADAPPVSHSAAGPAAAAGQPQHRAGAAPRAGPRAEREARGLPAPGRGAHPSLRRAASRHPRALSPHLGAPRPVHKAPT</sequence>
<organism evidence="3 4">
    <name type="scientific">Gallus gallus</name>
    <name type="common">Chicken</name>
    <dbReference type="NCBI Taxonomy" id="9031"/>
    <lineage>
        <taxon>Eukaryota</taxon>
        <taxon>Metazoa</taxon>
        <taxon>Chordata</taxon>
        <taxon>Craniata</taxon>
        <taxon>Vertebrata</taxon>
        <taxon>Euteleostomi</taxon>
        <taxon>Archelosauria</taxon>
        <taxon>Archosauria</taxon>
        <taxon>Dinosauria</taxon>
        <taxon>Saurischia</taxon>
        <taxon>Theropoda</taxon>
        <taxon>Coelurosauria</taxon>
        <taxon>Aves</taxon>
        <taxon>Neognathae</taxon>
        <taxon>Galloanserae</taxon>
        <taxon>Galliformes</taxon>
        <taxon>Phasianidae</taxon>
        <taxon>Phasianinae</taxon>
        <taxon>Gallus</taxon>
    </lineage>
</organism>
<evidence type="ECO:0000256" key="1">
    <source>
        <dbReference type="SAM" id="MobiDB-lite"/>
    </source>
</evidence>